<feature type="transmembrane region" description="Helical" evidence="15">
    <location>
        <begin position="291"/>
        <end position="311"/>
    </location>
</feature>
<dbReference type="OrthoDB" id="5008763at2759"/>
<evidence type="ECO:0000256" key="5">
    <source>
        <dbReference type="ARBA" id="ARBA00022525"/>
    </source>
</evidence>
<keyword evidence="8 16" id="KW-0732">Signal</keyword>
<proteinExistence type="inferred from homology"/>
<evidence type="ECO:0000313" key="19">
    <source>
        <dbReference type="Proteomes" id="UP000738349"/>
    </source>
</evidence>
<evidence type="ECO:0000256" key="15">
    <source>
        <dbReference type="SAM" id="Phobius"/>
    </source>
</evidence>
<name>A0A9P9F9K6_9HYPO</name>
<comment type="similarity">
    <text evidence="4">Belongs to the RBT5 family.</text>
</comment>
<evidence type="ECO:0000256" key="10">
    <source>
        <dbReference type="ARBA" id="ARBA00023136"/>
    </source>
</evidence>
<keyword evidence="6" id="KW-0336">GPI-anchor</keyword>
<evidence type="ECO:0000259" key="17">
    <source>
        <dbReference type="SMART" id="SM00747"/>
    </source>
</evidence>
<dbReference type="AlphaFoldDB" id="A0A9P9F9K6"/>
<feature type="transmembrane region" description="Helical" evidence="15">
    <location>
        <begin position="135"/>
        <end position="154"/>
    </location>
</feature>
<feature type="transmembrane region" description="Helical" evidence="15">
    <location>
        <begin position="258"/>
        <end position="279"/>
    </location>
</feature>
<reference evidence="18" key="1">
    <citation type="journal article" date="2021" name="Nat. Commun.">
        <title>Genetic determinants of endophytism in the Arabidopsis root mycobiome.</title>
        <authorList>
            <person name="Mesny F."/>
            <person name="Miyauchi S."/>
            <person name="Thiergart T."/>
            <person name="Pickel B."/>
            <person name="Atanasova L."/>
            <person name="Karlsson M."/>
            <person name="Huettel B."/>
            <person name="Barry K.W."/>
            <person name="Haridas S."/>
            <person name="Chen C."/>
            <person name="Bauer D."/>
            <person name="Andreopoulos W."/>
            <person name="Pangilinan J."/>
            <person name="LaButti K."/>
            <person name="Riley R."/>
            <person name="Lipzen A."/>
            <person name="Clum A."/>
            <person name="Drula E."/>
            <person name="Henrissat B."/>
            <person name="Kohler A."/>
            <person name="Grigoriev I.V."/>
            <person name="Martin F.M."/>
            <person name="Hacquard S."/>
        </authorList>
    </citation>
    <scope>NUCLEOTIDE SEQUENCE</scope>
    <source>
        <strain evidence="18">MPI-CAGE-AT-0147</strain>
    </source>
</reference>
<feature type="chain" id="PRO_5040184839" description="CFEM domain-containing protein" evidence="16">
    <location>
        <begin position="23"/>
        <end position="449"/>
    </location>
</feature>
<evidence type="ECO:0000256" key="2">
    <source>
        <dbReference type="ARBA" id="ARBA00004589"/>
    </source>
</evidence>
<sequence>MRASWLFFGLDCLAALPQLTLASSLVLTEMPDCACFTTAVAHSTCNATNQTCVCFNQALQTEAMDCVAESCTLKESLVTTNLSMTACDVPVRDNSRAIVTGVITLTAISALFVVQRFFSKIFWRAGIDMDDWCILLAYLVCLTNTLFVICGAVRNGLGRDIWTLSPAEITAFGIYFYAGGLCYLAVLTFLKISLLLFYLRIFPTRSVRRILWGTVILNAAVGIAFFLAFAFQCHPVSYFWYQWDGEHEGQCTDSNVTVWTHAALGITIDIWMLAVPLSQLRSLNLDWKKKVGVGIMFCVGAFMTVISIIRLHSLIKFSLDVANPTHDFVSATTWSVVEMNVGIMCACLPSLRYLLVRLFPRFLGTSRDSEQYHSGQTGRVEAGRSSNRGTNLGSHARTTVQGKTSQQRNNTKANISERIYGLEFGDNDETNLVSMTDLDRGSARSNVSL</sequence>
<keyword evidence="19" id="KW-1185">Reference proteome</keyword>
<keyword evidence="9 15" id="KW-1133">Transmembrane helix</keyword>
<dbReference type="PANTHER" id="PTHR33048">
    <property type="entry name" value="PTH11-LIKE INTEGRAL MEMBRANE PROTEIN (AFU_ORTHOLOGUE AFUA_5G11245)"/>
    <property type="match status" value="1"/>
</dbReference>
<comment type="subcellular location">
    <subcellularLocation>
        <location evidence="2">Membrane</location>
        <topology evidence="2">Lipid-anchor</topology>
        <topology evidence="2">GPI-anchor</topology>
    </subcellularLocation>
    <subcellularLocation>
        <location evidence="1">Membrane</location>
        <topology evidence="1">Multi-pass membrane protein</topology>
    </subcellularLocation>
    <subcellularLocation>
        <location evidence="3">Secreted</location>
    </subcellularLocation>
</comment>
<dbReference type="InterPro" id="IPR008427">
    <property type="entry name" value="Extracellular_membr_CFEM_dom"/>
</dbReference>
<evidence type="ECO:0000256" key="11">
    <source>
        <dbReference type="ARBA" id="ARBA00023157"/>
    </source>
</evidence>
<dbReference type="PANTHER" id="PTHR33048:SF143">
    <property type="entry name" value="EXTRACELLULAR MEMBRANE PROTEIN CFEM DOMAIN-CONTAINING PROTEIN-RELATED"/>
    <property type="match status" value="1"/>
</dbReference>
<feature type="transmembrane region" description="Helical" evidence="15">
    <location>
        <begin position="97"/>
        <end position="114"/>
    </location>
</feature>
<keyword evidence="12" id="KW-0449">Lipoprotein</keyword>
<evidence type="ECO:0000256" key="14">
    <source>
        <dbReference type="SAM" id="MobiDB-lite"/>
    </source>
</evidence>
<dbReference type="Pfam" id="PF05730">
    <property type="entry name" value="CFEM"/>
    <property type="match status" value="1"/>
</dbReference>
<comment type="caution">
    <text evidence="18">The sequence shown here is derived from an EMBL/GenBank/DDBJ whole genome shotgun (WGS) entry which is preliminary data.</text>
</comment>
<evidence type="ECO:0000256" key="3">
    <source>
        <dbReference type="ARBA" id="ARBA00004613"/>
    </source>
</evidence>
<feature type="transmembrane region" description="Helical" evidence="15">
    <location>
        <begin position="210"/>
        <end position="231"/>
    </location>
</feature>
<feature type="transmembrane region" description="Helical" evidence="15">
    <location>
        <begin position="331"/>
        <end position="355"/>
    </location>
</feature>
<dbReference type="InterPro" id="IPR052337">
    <property type="entry name" value="SAT4-like"/>
</dbReference>
<feature type="domain" description="CFEM" evidence="17">
    <location>
        <begin position="26"/>
        <end position="88"/>
    </location>
</feature>
<keyword evidence="5" id="KW-0964">Secreted</keyword>
<keyword evidence="10 15" id="KW-0472">Membrane</keyword>
<dbReference type="EMBL" id="JAGMUV010000005">
    <property type="protein sequence ID" value="KAH7155938.1"/>
    <property type="molecule type" value="Genomic_DNA"/>
</dbReference>
<accession>A0A9P9F9K6</accession>
<dbReference type="SMART" id="SM00747">
    <property type="entry name" value="CFEM"/>
    <property type="match status" value="1"/>
</dbReference>
<feature type="compositionally biased region" description="Polar residues" evidence="14">
    <location>
        <begin position="384"/>
        <end position="412"/>
    </location>
</feature>
<dbReference type="InterPro" id="IPR049326">
    <property type="entry name" value="Rhodopsin_dom_fungi"/>
</dbReference>
<keyword evidence="11" id="KW-1015">Disulfide bond</keyword>
<keyword evidence="7 15" id="KW-0812">Transmembrane</keyword>
<dbReference type="Proteomes" id="UP000738349">
    <property type="component" value="Unassembled WGS sequence"/>
</dbReference>
<feature type="transmembrane region" description="Helical" evidence="15">
    <location>
        <begin position="174"/>
        <end position="198"/>
    </location>
</feature>
<evidence type="ECO:0000256" key="9">
    <source>
        <dbReference type="ARBA" id="ARBA00022989"/>
    </source>
</evidence>
<protein>
    <recommendedName>
        <fullName evidence="17">CFEM domain-containing protein</fullName>
    </recommendedName>
</protein>
<evidence type="ECO:0000256" key="6">
    <source>
        <dbReference type="ARBA" id="ARBA00022622"/>
    </source>
</evidence>
<comment type="similarity">
    <text evidence="13">Belongs to the SAT4 family.</text>
</comment>
<evidence type="ECO:0000256" key="1">
    <source>
        <dbReference type="ARBA" id="ARBA00004141"/>
    </source>
</evidence>
<dbReference type="Pfam" id="PF20684">
    <property type="entry name" value="Fung_rhodopsin"/>
    <property type="match status" value="1"/>
</dbReference>
<keyword evidence="6" id="KW-0325">Glycoprotein</keyword>
<evidence type="ECO:0000256" key="12">
    <source>
        <dbReference type="ARBA" id="ARBA00023288"/>
    </source>
</evidence>
<feature type="signal peptide" evidence="16">
    <location>
        <begin position="1"/>
        <end position="22"/>
    </location>
</feature>
<organism evidence="18 19">
    <name type="scientific">Dactylonectria macrodidyma</name>
    <dbReference type="NCBI Taxonomy" id="307937"/>
    <lineage>
        <taxon>Eukaryota</taxon>
        <taxon>Fungi</taxon>
        <taxon>Dikarya</taxon>
        <taxon>Ascomycota</taxon>
        <taxon>Pezizomycotina</taxon>
        <taxon>Sordariomycetes</taxon>
        <taxon>Hypocreomycetidae</taxon>
        <taxon>Hypocreales</taxon>
        <taxon>Nectriaceae</taxon>
        <taxon>Dactylonectria</taxon>
    </lineage>
</organism>
<dbReference type="GO" id="GO:0098552">
    <property type="term" value="C:side of membrane"/>
    <property type="evidence" value="ECO:0007669"/>
    <property type="project" value="UniProtKB-KW"/>
</dbReference>
<dbReference type="GO" id="GO:0005576">
    <property type="term" value="C:extracellular region"/>
    <property type="evidence" value="ECO:0007669"/>
    <property type="project" value="UniProtKB-SubCell"/>
</dbReference>
<evidence type="ECO:0000256" key="4">
    <source>
        <dbReference type="ARBA" id="ARBA00010031"/>
    </source>
</evidence>
<feature type="region of interest" description="Disordered" evidence="14">
    <location>
        <begin position="368"/>
        <end position="412"/>
    </location>
</feature>
<evidence type="ECO:0000313" key="18">
    <source>
        <dbReference type="EMBL" id="KAH7155938.1"/>
    </source>
</evidence>
<gene>
    <name evidence="18" type="ORF">EDB81DRAFT_840170</name>
</gene>
<evidence type="ECO:0000256" key="8">
    <source>
        <dbReference type="ARBA" id="ARBA00022729"/>
    </source>
</evidence>
<evidence type="ECO:0000256" key="7">
    <source>
        <dbReference type="ARBA" id="ARBA00022692"/>
    </source>
</evidence>
<evidence type="ECO:0000256" key="16">
    <source>
        <dbReference type="SAM" id="SignalP"/>
    </source>
</evidence>
<evidence type="ECO:0000256" key="13">
    <source>
        <dbReference type="ARBA" id="ARBA00038359"/>
    </source>
</evidence>